<dbReference type="OrthoDB" id="9803354at2"/>
<dbReference type="STRING" id="341036.SAMN05660649_04679"/>
<dbReference type="CDD" id="cd00609">
    <property type="entry name" value="AAT_like"/>
    <property type="match status" value="1"/>
</dbReference>
<keyword evidence="2" id="KW-0808">Transferase</keyword>
<evidence type="ECO:0000259" key="1">
    <source>
        <dbReference type="Pfam" id="PF00155"/>
    </source>
</evidence>
<keyword evidence="3" id="KW-1185">Reference proteome</keyword>
<protein>
    <submittedName>
        <fullName evidence="2">Aspartate/methionine/tyrosine aminotransferase</fullName>
    </submittedName>
</protein>
<accession>A0A1I2YXE1</accession>
<keyword evidence="2" id="KW-0032">Aminotransferase</keyword>
<dbReference type="EMBL" id="FOOX01000023">
    <property type="protein sequence ID" value="SFH30303.1"/>
    <property type="molecule type" value="Genomic_DNA"/>
</dbReference>
<dbReference type="Gene3D" id="3.90.1150.10">
    <property type="entry name" value="Aspartate Aminotransferase, domain 1"/>
    <property type="match status" value="1"/>
</dbReference>
<dbReference type="PANTHER" id="PTHR43510">
    <property type="entry name" value="AMINOTRANSFERASE FUNCTION, HYPOTHETICAL (EUROFUNG)"/>
    <property type="match status" value="1"/>
</dbReference>
<dbReference type="Gene3D" id="3.40.640.10">
    <property type="entry name" value="Type I PLP-dependent aspartate aminotransferase-like (Major domain)"/>
    <property type="match status" value="1"/>
</dbReference>
<dbReference type="InterPro" id="IPR015421">
    <property type="entry name" value="PyrdxlP-dep_Trfase_major"/>
</dbReference>
<name>A0A1I2YXE1_9FIRM</name>
<evidence type="ECO:0000313" key="2">
    <source>
        <dbReference type="EMBL" id="SFH30303.1"/>
    </source>
</evidence>
<evidence type="ECO:0000313" key="3">
    <source>
        <dbReference type="Proteomes" id="UP000199337"/>
    </source>
</evidence>
<dbReference type="PANTHER" id="PTHR43510:SF1">
    <property type="entry name" value="AMINOTRANSFERASE FUNCTION, HYPOTHETICAL (EUROFUNG)"/>
    <property type="match status" value="1"/>
</dbReference>
<reference evidence="3" key="1">
    <citation type="submission" date="2016-10" db="EMBL/GenBank/DDBJ databases">
        <authorList>
            <person name="Varghese N."/>
            <person name="Submissions S."/>
        </authorList>
    </citation>
    <scope>NUCLEOTIDE SEQUENCE [LARGE SCALE GENOMIC DNA]</scope>
    <source>
        <strain evidence="3">DSM 17038</strain>
    </source>
</reference>
<dbReference type="GO" id="GO:0008483">
    <property type="term" value="F:transaminase activity"/>
    <property type="evidence" value="ECO:0007669"/>
    <property type="project" value="UniProtKB-KW"/>
</dbReference>
<dbReference type="AlphaFoldDB" id="A0A1I2YXE1"/>
<dbReference type="Pfam" id="PF00155">
    <property type="entry name" value="Aminotran_1_2"/>
    <property type="match status" value="1"/>
</dbReference>
<proteinExistence type="predicted"/>
<dbReference type="InterPro" id="IPR015424">
    <property type="entry name" value="PyrdxlP-dep_Trfase"/>
</dbReference>
<sequence>MNLPDFKLERYFARYEFSAPYLLCCSDCESITIKDLLAFEGESSLDALQNLWLGYTEAQGNPELRQNIAGLYRGIKPDEILVTSGAEEAIFIFMNIALERGDHVIVQYPCYQSLFEIANSIGCNVTKWMMEEKDSWEIDLNFLAGSINNKTKAIILNSPHNPTGCQISQEDIKTIVDLAAAQGVLLFSDEVYRGLEYERTSPAAAAELYESAVSLGVMSKTYGLPGLRIGWAATGNKDLYRKMASFKDYTSICNSAPSEFLAALALRHGDKLVDRNLGIIESNLLLLDSFFSRYAEFFSWPRPNAGPIAFPGIKWPMDVEQFCIDLVQSSGVLLLPGNYYDYDNKHFRIGFGRQNMPQCLEQLEQYVNKKLLSTPCHCP</sequence>
<dbReference type="GO" id="GO:0030170">
    <property type="term" value="F:pyridoxal phosphate binding"/>
    <property type="evidence" value="ECO:0007669"/>
    <property type="project" value="InterPro"/>
</dbReference>
<dbReference type="SUPFAM" id="SSF53383">
    <property type="entry name" value="PLP-dependent transferases"/>
    <property type="match status" value="1"/>
</dbReference>
<dbReference type="Proteomes" id="UP000199337">
    <property type="component" value="Unassembled WGS sequence"/>
</dbReference>
<gene>
    <name evidence="2" type="ORF">SAMN05660649_04679</name>
</gene>
<organism evidence="2 3">
    <name type="scientific">Desulfotruncus arcticus DSM 17038</name>
    <dbReference type="NCBI Taxonomy" id="1121424"/>
    <lineage>
        <taxon>Bacteria</taxon>
        <taxon>Bacillati</taxon>
        <taxon>Bacillota</taxon>
        <taxon>Clostridia</taxon>
        <taxon>Eubacteriales</taxon>
        <taxon>Desulfallaceae</taxon>
        <taxon>Desulfotruncus</taxon>
    </lineage>
</organism>
<dbReference type="RefSeq" id="WP_092475067.1">
    <property type="nucleotide sequence ID" value="NZ_FOOX01000023.1"/>
</dbReference>
<feature type="domain" description="Aminotransferase class I/classII large" evidence="1">
    <location>
        <begin position="49"/>
        <end position="351"/>
    </location>
</feature>
<dbReference type="InterPro" id="IPR015422">
    <property type="entry name" value="PyrdxlP-dep_Trfase_small"/>
</dbReference>
<dbReference type="InterPro" id="IPR004839">
    <property type="entry name" value="Aminotransferase_I/II_large"/>
</dbReference>